<dbReference type="PANTHER" id="PTHR46649:SF4">
    <property type="entry name" value="HALOACID DEHALOGENASE-LIKE HYDROLASE (HAD) SUPERFAMILY PROTEIN"/>
    <property type="match status" value="1"/>
</dbReference>
<evidence type="ECO:0000313" key="2">
    <source>
        <dbReference type="Proteomes" id="UP000317043"/>
    </source>
</evidence>
<dbReference type="InterPro" id="IPR036412">
    <property type="entry name" value="HAD-like_sf"/>
</dbReference>
<protein>
    <submittedName>
        <fullName evidence="1">HAD superfamily hydrolase (TIGR01509 family)/HAD superfamily hydrolase (TIGR01549 family)</fullName>
    </submittedName>
</protein>
<dbReference type="InterPro" id="IPR006439">
    <property type="entry name" value="HAD-SF_hydro_IA"/>
</dbReference>
<dbReference type="NCBIfam" id="TIGR01549">
    <property type="entry name" value="HAD-SF-IA-v1"/>
    <property type="match status" value="1"/>
</dbReference>
<dbReference type="Proteomes" id="UP000317043">
    <property type="component" value="Unassembled WGS sequence"/>
</dbReference>
<dbReference type="NCBIfam" id="TIGR01509">
    <property type="entry name" value="HAD-SF-IA-v3"/>
    <property type="match status" value="1"/>
</dbReference>
<reference evidence="1 2" key="1">
    <citation type="submission" date="2019-06" db="EMBL/GenBank/DDBJ databases">
        <title>Sequencing the genomes of 1000 actinobacteria strains.</title>
        <authorList>
            <person name="Klenk H.-P."/>
        </authorList>
    </citation>
    <scope>NUCLEOTIDE SEQUENCE [LARGE SCALE GENOMIC DNA]</scope>
    <source>
        <strain evidence="1 2">DSM 45928</strain>
    </source>
</reference>
<keyword evidence="2" id="KW-1185">Reference proteome</keyword>
<dbReference type="Gene3D" id="3.40.50.1000">
    <property type="entry name" value="HAD superfamily/HAD-like"/>
    <property type="match status" value="1"/>
</dbReference>
<gene>
    <name evidence="1" type="ORF">FB566_5229</name>
</gene>
<dbReference type="AlphaFoldDB" id="A0A543B464"/>
<sequence length="244" mass="26323">MRPDDSDEASSSSPVRPIRAVMFDFHGTVAQLEPLPRAVEEAASRCGVELPEYRSTVLADALGALGWVGSGLPPKIQPSFAAAWADRDLTEADHREAFVGLASQTSGAFDGFAEAMYDRLCTPEGWVAYPDTIPTLRALREAGIPVALVSNIGFDIRPVVKHLGFDDLIDHWVLSYEVGWAKPEPAIFREACVRLKTDPEDCLMVGDTLADAGAQELGCPVYLVPQAGPGEVVGLSIVRRMLDC</sequence>
<dbReference type="PANTHER" id="PTHR46649">
    <property type="match status" value="1"/>
</dbReference>
<proteinExistence type="predicted"/>
<comment type="caution">
    <text evidence="1">The sequence shown here is derived from an EMBL/GenBank/DDBJ whole genome shotgun (WGS) entry which is preliminary data.</text>
</comment>
<keyword evidence="1" id="KW-0378">Hydrolase</keyword>
<dbReference type="EMBL" id="VFOW01000001">
    <property type="protein sequence ID" value="TQL79619.1"/>
    <property type="molecule type" value="Genomic_DNA"/>
</dbReference>
<dbReference type="InterPro" id="IPR023214">
    <property type="entry name" value="HAD_sf"/>
</dbReference>
<accession>A0A543B464</accession>
<organism evidence="1 2">
    <name type="scientific">Stackebrandtia endophytica</name>
    <dbReference type="NCBI Taxonomy" id="1496996"/>
    <lineage>
        <taxon>Bacteria</taxon>
        <taxon>Bacillati</taxon>
        <taxon>Actinomycetota</taxon>
        <taxon>Actinomycetes</taxon>
        <taxon>Glycomycetales</taxon>
        <taxon>Glycomycetaceae</taxon>
        <taxon>Stackebrandtia</taxon>
    </lineage>
</organism>
<name>A0A543B464_9ACTN</name>
<evidence type="ECO:0000313" key="1">
    <source>
        <dbReference type="EMBL" id="TQL79619.1"/>
    </source>
</evidence>
<dbReference type="Pfam" id="PF00702">
    <property type="entry name" value="Hydrolase"/>
    <property type="match status" value="1"/>
</dbReference>
<dbReference type="SFLD" id="SFLDG01129">
    <property type="entry name" value="C1.5:_HAD__Beta-PGM__Phosphata"/>
    <property type="match status" value="1"/>
</dbReference>
<dbReference type="SUPFAM" id="SSF56784">
    <property type="entry name" value="HAD-like"/>
    <property type="match status" value="1"/>
</dbReference>
<dbReference type="GO" id="GO:0016787">
    <property type="term" value="F:hydrolase activity"/>
    <property type="evidence" value="ECO:0007669"/>
    <property type="project" value="UniProtKB-KW"/>
</dbReference>
<dbReference type="InParanoid" id="A0A543B464"/>
<dbReference type="SFLD" id="SFLDS00003">
    <property type="entry name" value="Haloacid_Dehalogenase"/>
    <property type="match status" value="1"/>
</dbReference>
<dbReference type="PRINTS" id="PR00413">
    <property type="entry name" value="HADHALOGNASE"/>
</dbReference>